<keyword evidence="1" id="KW-0175">Coiled coil</keyword>
<dbReference type="Gene3D" id="3.40.50.150">
    <property type="entry name" value="Vaccinia Virus protein VP39"/>
    <property type="match status" value="1"/>
</dbReference>
<dbReference type="EMBL" id="WWCN01000006">
    <property type="protein sequence ID" value="MYM23174.1"/>
    <property type="molecule type" value="Genomic_DNA"/>
</dbReference>
<dbReference type="SUPFAM" id="SSF53335">
    <property type="entry name" value="S-adenosyl-L-methionine-dependent methyltransferases"/>
    <property type="match status" value="1"/>
</dbReference>
<proteinExistence type="predicted"/>
<dbReference type="InterPro" id="IPR029063">
    <property type="entry name" value="SAM-dependent_MTases_sf"/>
</dbReference>
<feature type="coiled-coil region" evidence="1">
    <location>
        <begin position="267"/>
        <end position="301"/>
    </location>
</feature>
<keyword evidence="2" id="KW-0808">Transferase</keyword>
<dbReference type="GO" id="GO:0032259">
    <property type="term" value="P:methylation"/>
    <property type="evidence" value="ECO:0007669"/>
    <property type="project" value="UniProtKB-KW"/>
</dbReference>
<reference evidence="2 3" key="1">
    <citation type="submission" date="2019-12" db="EMBL/GenBank/DDBJ databases">
        <title>Novel species isolated from a subtropical stream in China.</title>
        <authorList>
            <person name="Lu H."/>
        </authorList>
    </citation>
    <scope>NUCLEOTIDE SEQUENCE [LARGE SCALE GENOMIC DNA]</scope>
    <source>
        <strain evidence="2 3">FT135W</strain>
    </source>
</reference>
<gene>
    <name evidence="2" type="ORF">GTP46_11005</name>
</gene>
<protein>
    <submittedName>
        <fullName evidence="2">Methyltransferase domain-containing protein</fullName>
    </submittedName>
</protein>
<dbReference type="AlphaFoldDB" id="A0A6L8KBF3"/>
<dbReference type="Pfam" id="PF13489">
    <property type="entry name" value="Methyltransf_23"/>
    <property type="match status" value="1"/>
</dbReference>
<organism evidence="2 3">
    <name type="scientific">Duganella flavida</name>
    <dbReference type="NCBI Taxonomy" id="2692175"/>
    <lineage>
        <taxon>Bacteria</taxon>
        <taxon>Pseudomonadati</taxon>
        <taxon>Pseudomonadota</taxon>
        <taxon>Betaproteobacteria</taxon>
        <taxon>Burkholderiales</taxon>
        <taxon>Oxalobacteraceae</taxon>
        <taxon>Telluria group</taxon>
        <taxon>Duganella</taxon>
    </lineage>
</organism>
<evidence type="ECO:0000256" key="1">
    <source>
        <dbReference type="SAM" id="Coils"/>
    </source>
</evidence>
<dbReference type="GO" id="GO:0008168">
    <property type="term" value="F:methyltransferase activity"/>
    <property type="evidence" value="ECO:0007669"/>
    <property type="project" value="UniProtKB-KW"/>
</dbReference>
<dbReference type="RefSeq" id="WP_161006672.1">
    <property type="nucleotide sequence ID" value="NZ_WWCN01000006.1"/>
</dbReference>
<evidence type="ECO:0000313" key="2">
    <source>
        <dbReference type="EMBL" id="MYM23174.1"/>
    </source>
</evidence>
<keyword evidence="2" id="KW-0489">Methyltransferase</keyword>
<dbReference type="PANTHER" id="PTHR43861">
    <property type="entry name" value="TRANS-ACONITATE 2-METHYLTRANSFERASE-RELATED"/>
    <property type="match status" value="1"/>
</dbReference>
<dbReference type="CDD" id="cd02440">
    <property type="entry name" value="AdoMet_MTases"/>
    <property type="match status" value="1"/>
</dbReference>
<name>A0A6L8KBF3_9BURK</name>
<comment type="caution">
    <text evidence="2">The sequence shown here is derived from an EMBL/GenBank/DDBJ whole genome shotgun (WGS) entry which is preliminary data.</text>
</comment>
<dbReference type="Proteomes" id="UP000479335">
    <property type="component" value="Unassembled WGS sequence"/>
</dbReference>
<accession>A0A6L8KBF3</accession>
<evidence type="ECO:0000313" key="3">
    <source>
        <dbReference type="Proteomes" id="UP000479335"/>
    </source>
</evidence>
<keyword evidence="3" id="KW-1185">Reference proteome</keyword>
<sequence length="438" mass="48337">MTFYRAFEDRYRGSRDTITQRLRAYQPFVAPLLDDSPATALDLGCGRGEWLELLGEYGLAARGIDLDDGMLAACRERGLQVETMDALAALRAAPDGSLALVSAFHLVEHIPFDMVRELIDEALRALRPGGLLILETPNPENLVVGASSFYMDPSHLRPIPPLLLDFAVEHAGFERHKIVRLQEEAQLHTDARIGMINVLEGPSPDYSVVAQKAAPAATMSTLDAAFGADYGIALAPLAQRYDQQLAQENGELHRALGRHSTRIDEQQARAKADNAEHAQRLLQLEQRVQQTAEQLHETQQHLHHASVLLQQTTQKAEALGQLATDLLASTSWRITAPLRAAVTFVHRVRGWAKRKARSAVLGGGRWVLRHPRIKRGLRALLTRLAPRLQARLMRSMLQASAAVPAPLRQDDAPGQLSPRAARAYHELTKAAHQAASKE</sequence>